<dbReference type="SUPFAM" id="SSF47384">
    <property type="entry name" value="Homodimeric domain of signal transducing histidine kinase"/>
    <property type="match status" value="1"/>
</dbReference>
<dbReference type="GO" id="GO:0000155">
    <property type="term" value="F:phosphorelay sensor kinase activity"/>
    <property type="evidence" value="ECO:0007669"/>
    <property type="project" value="InterPro"/>
</dbReference>
<dbReference type="EMBL" id="JAFNAA010000136">
    <property type="protein sequence ID" value="MBO1109968.1"/>
    <property type="molecule type" value="Genomic_DNA"/>
</dbReference>
<evidence type="ECO:0000256" key="1">
    <source>
        <dbReference type="ARBA" id="ARBA00000085"/>
    </source>
</evidence>
<evidence type="ECO:0000256" key="4">
    <source>
        <dbReference type="ARBA" id="ARBA00023012"/>
    </source>
</evidence>
<evidence type="ECO:0000259" key="5">
    <source>
        <dbReference type="SMART" id="SM00388"/>
    </source>
</evidence>
<dbReference type="PANTHER" id="PTHR45339:SF1">
    <property type="entry name" value="HYBRID SIGNAL TRANSDUCTION HISTIDINE KINASE J"/>
    <property type="match status" value="1"/>
</dbReference>
<name>A0A8I1W9T2_PLESH</name>
<proteinExistence type="predicted"/>
<dbReference type="Pfam" id="PF00512">
    <property type="entry name" value="HisKA"/>
    <property type="match status" value="1"/>
</dbReference>
<feature type="domain" description="Signal transduction histidine kinase dimerisation/phosphoacceptor" evidence="5">
    <location>
        <begin position="1"/>
        <end position="51"/>
    </location>
</feature>
<dbReference type="PANTHER" id="PTHR45339">
    <property type="entry name" value="HYBRID SIGNAL TRANSDUCTION HISTIDINE KINASE J"/>
    <property type="match status" value="1"/>
</dbReference>
<organism evidence="6 7">
    <name type="scientific">Plesiomonas shigelloides</name>
    <name type="common">Aeromonas shigelloides</name>
    <dbReference type="NCBI Taxonomy" id="703"/>
    <lineage>
        <taxon>Bacteria</taxon>
        <taxon>Pseudomonadati</taxon>
        <taxon>Pseudomonadota</taxon>
        <taxon>Gammaproteobacteria</taxon>
        <taxon>Enterobacterales</taxon>
        <taxon>Enterobacteriaceae</taxon>
        <taxon>Plesiomonas</taxon>
    </lineage>
</organism>
<evidence type="ECO:0000256" key="3">
    <source>
        <dbReference type="ARBA" id="ARBA00022553"/>
    </source>
</evidence>
<accession>A0A8I1W9T2</accession>
<protein>
    <recommendedName>
        <fullName evidence="2">histidine kinase</fullName>
        <ecNumber evidence="2">2.7.13.3</ecNumber>
    </recommendedName>
</protein>
<evidence type="ECO:0000313" key="6">
    <source>
        <dbReference type="EMBL" id="MBO1109968.1"/>
    </source>
</evidence>
<feature type="non-terminal residue" evidence="6">
    <location>
        <position position="1"/>
    </location>
</feature>
<comment type="catalytic activity">
    <reaction evidence="1">
        <text>ATP + protein L-histidine = ADP + protein N-phospho-L-histidine.</text>
        <dbReference type="EC" id="2.7.13.3"/>
    </reaction>
</comment>
<dbReference type="Proteomes" id="UP000664658">
    <property type="component" value="Unassembled WGS sequence"/>
</dbReference>
<evidence type="ECO:0000256" key="2">
    <source>
        <dbReference type="ARBA" id="ARBA00012438"/>
    </source>
</evidence>
<dbReference type="InterPro" id="IPR003661">
    <property type="entry name" value="HisK_dim/P_dom"/>
</dbReference>
<dbReference type="InterPro" id="IPR036097">
    <property type="entry name" value="HisK_dim/P_sf"/>
</dbReference>
<dbReference type="Gene3D" id="1.10.287.130">
    <property type="match status" value="1"/>
</dbReference>
<dbReference type="EC" id="2.7.13.3" evidence="2"/>
<dbReference type="SMART" id="SM00388">
    <property type="entry name" value="HisKA"/>
    <property type="match status" value="1"/>
</dbReference>
<sequence length="57" mass="6120">PMNGVIGMTSLLEESTLNAQQADYLPTARDSAEHMLGLLNDILAVSKLEAGHVRLDV</sequence>
<keyword evidence="3" id="KW-0597">Phosphoprotein</keyword>
<reference evidence="6" key="1">
    <citation type="submission" date="2021-03" db="EMBL/GenBank/DDBJ databases">
        <title>Plesiomonas shigelloides zfcc0051, isolated from zebrafish feces.</title>
        <authorList>
            <person name="Vanderhoek Z."/>
            <person name="Gaulke C."/>
        </authorList>
    </citation>
    <scope>NUCLEOTIDE SEQUENCE</scope>
    <source>
        <strain evidence="6">Zfcc0051</strain>
    </source>
</reference>
<gene>
    <name evidence="6" type="ORF">J2R62_17620</name>
</gene>
<evidence type="ECO:0000313" key="7">
    <source>
        <dbReference type="Proteomes" id="UP000664658"/>
    </source>
</evidence>
<keyword evidence="4" id="KW-0902">Two-component regulatory system</keyword>
<dbReference type="AlphaFoldDB" id="A0A8I1W9T2"/>
<comment type="caution">
    <text evidence="6">The sequence shown here is derived from an EMBL/GenBank/DDBJ whole genome shotgun (WGS) entry which is preliminary data.</text>
</comment>
<dbReference type="CDD" id="cd00082">
    <property type="entry name" value="HisKA"/>
    <property type="match status" value="1"/>
</dbReference>